<keyword evidence="2" id="KW-0677">Repeat</keyword>
<comment type="subcellular location">
    <subcellularLocation>
        <location evidence="1">Nucleus</location>
    </subcellularLocation>
</comment>
<keyword evidence="7" id="KW-1185">Reference proteome</keyword>
<evidence type="ECO:0000256" key="1">
    <source>
        <dbReference type="ARBA" id="ARBA00004123"/>
    </source>
</evidence>
<dbReference type="STRING" id="1392247.A0A3N4KST4"/>
<organism evidence="6 7">
    <name type="scientific">Morchella conica CCBAS932</name>
    <dbReference type="NCBI Taxonomy" id="1392247"/>
    <lineage>
        <taxon>Eukaryota</taxon>
        <taxon>Fungi</taxon>
        <taxon>Dikarya</taxon>
        <taxon>Ascomycota</taxon>
        <taxon>Pezizomycotina</taxon>
        <taxon>Pezizomycetes</taxon>
        <taxon>Pezizales</taxon>
        <taxon>Morchellaceae</taxon>
        <taxon>Morchella</taxon>
    </lineage>
</organism>
<feature type="region of interest" description="Disordered" evidence="5">
    <location>
        <begin position="116"/>
        <end position="142"/>
    </location>
</feature>
<dbReference type="PROSITE" id="PS51073">
    <property type="entry name" value="RPEL"/>
    <property type="match status" value="2"/>
</dbReference>
<proteinExistence type="predicted"/>
<dbReference type="InParanoid" id="A0A3N4KST4"/>
<accession>A0A3N4KST4</accession>
<dbReference type="PANTHER" id="PTHR22793:SF12">
    <property type="entry name" value="MYOCARDIN-RELATED TRANSCRIPTION FACTOR, ISOFORM H"/>
    <property type="match status" value="1"/>
</dbReference>
<dbReference type="GO" id="GO:0045944">
    <property type="term" value="P:positive regulation of transcription by RNA polymerase II"/>
    <property type="evidence" value="ECO:0007669"/>
    <property type="project" value="TreeGrafter"/>
</dbReference>
<reference evidence="6 7" key="1">
    <citation type="journal article" date="2018" name="Nat. Ecol. Evol.">
        <title>Pezizomycetes genomes reveal the molecular basis of ectomycorrhizal truffle lifestyle.</title>
        <authorList>
            <person name="Murat C."/>
            <person name="Payen T."/>
            <person name="Noel B."/>
            <person name="Kuo A."/>
            <person name="Morin E."/>
            <person name="Chen J."/>
            <person name="Kohler A."/>
            <person name="Krizsan K."/>
            <person name="Balestrini R."/>
            <person name="Da Silva C."/>
            <person name="Montanini B."/>
            <person name="Hainaut M."/>
            <person name="Levati E."/>
            <person name="Barry K.W."/>
            <person name="Belfiori B."/>
            <person name="Cichocki N."/>
            <person name="Clum A."/>
            <person name="Dockter R.B."/>
            <person name="Fauchery L."/>
            <person name="Guy J."/>
            <person name="Iotti M."/>
            <person name="Le Tacon F."/>
            <person name="Lindquist E.A."/>
            <person name="Lipzen A."/>
            <person name="Malagnac F."/>
            <person name="Mello A."/>
            <person name="Molinier V."/>
            <person name="Miyauchi S."/>
            <person name="Poulain J."/>
            <person name="Riccioni C."/>
            <person name="Rubini A."/>
            <person name="Sitrit Y."/>
            <person name="Splivallo R."/>
            <person name="Traeger S."/>
            <person name="Wang M."/>
            <person name="Zifcakova L."/>
            <person name="Wipf D."/>
            <person name="Zambonelli A."/>
            <person name="Paolocci F."/>
            <person name="Nowrousian M."/>
            <person name="Ottonello S."/>
            <person name="Baldrian P."/>
            <person name="Spatafora J.W."/>
            <person name="Henrissat B."/>
            <person name="Nagy L.G."/>
            <person name="Aury J.M."/>
            <person name="Wincker P."/>
            <person name="Grigoriev I.V."/>
            <person name="Bonfante P."/>
            <person name="Martin F.M."/>
        </authorList>
    </citation>
    <scope>NUCLEOTIDE SEQUENCE [LARGE SCALE GENOMIC DNA]</scope>
    <source>
        <strain evidence="6 7">CCBAS932</strain>
    </source>
</reference>
<evidence type="ECO:0000256" key="2">
    <source>
        <dbReference type="ARBA" id="ARBA00022737"/>
    </source>
</evidence>
<evidence type="ECO:0000313" key="7">
    <source>
        <dbReference type="Proteomes" id="UP000277580"/>
    </source>
</evidence>
<dbReference type="InterPro" id="IPR004018">
    <property type="entry name" value="RPEL_repeat"/>
</dbReference>
<dbReference type="InterPro" id="IPR043451">
    <property type="entry name" value="Myocardin-like"/>
</dbReference>
<feature type="region of interest" description="Disordered" evidence="5">
    <location>
        <begin position="1"/>
        <end position="23"/>
    </location>
</feature>
<sequence>MSEEAPNSPDTTPISPIKERKNSLEQALKARLDEKELKERHILHTGAPAIQQVQHDLETAMAKDALKKHLAKRPEKEDLVQRNILPINANAVAPGIVAHQKELERSMLEDNLKEKLAHRPDPKAVIDQGILLPDEDPTRPQE</sequence>
<evidence type="ECO:0000256" key="3">
    <source>
        <dbReference type="ARBA" id="ARBA00023242"/>
    </source>
</evidence>
<evidence type="ECO:0000313" key="6">
    <source>
        <dbReference type="EMBL" id="RPB11401.1"/>
    </source>
</evidence>
<dbReference type="GO" id="GO:0003713">
    <property type="term" value="F:transcription coactivator activity"/>
    <property type="evidence" value="ECO:0007669"/>
    <property type="project" value="TreeGrafter"/>
</dbReference>
<feature type="repeat" description="RPEL" evidence="4">
    <location>
        <begin position="64"/>
        <end position="89"/>
    </location>
</feature>
<dbReference type="GO" id="GO:0005634">
    <property type="term" value="C:nucleus"/>
    <property type="evidence" value="ECO:0007669"/>
    <property type="project" value="UniProtKB-SubCell"/>
</dbReference>
<dbReference type="Gene3D" id="6.10.150.10">
    <property type="match status" value="2"/>
</dbReference>
<keyword evidence="3" id="KW-0539">Nucleus</keyword>
<gene>
    <name evidence="6" type="ORF">P167DRAFT_575415</name>
</gene>
<evidence type="ECO:0000256" key="5">
    <source>
        <dbReference type="SAM" id="MobiDB-lite"/>
    </source>
</evidence>
<dbReference type="EMBL" id="ML119136">
    <property type="protein sequence ID" value="RPB11401.1"/>
    <property type="molecule type" value="Genomic_DNA"/>
</dbReference>
<dbReference type="Pfam" id="PF02755">
    <property type="entry name" value="RPEL"/>
    <property type="match status" value="2"/>
</dbReference>
<feature type="repeat" description="RPEL" evidence="4">
    <location>
        <begin position="110"/>
        <end position="135"/>
    </location>
</feature>
<dbReference type="SMART" id="SM00707">
    <property type="entry name" value="RPEL"/>
    <property type="match status" value="3"/>
</dbReference>
<dbReference type="Proteomes" id="UP000277580">
    <property type="component" value="Unassembled WGS sequence"/>
</dbReference>
<dbReference type="AlphaFoldDB" id="A0A3N4KST4"/>
<protein>
    <submittedName>
        <fullName evidence="6">RPEL repeat protein</fullName>
    </submittedName>
</protein>
<name>A0A3N4KST4_9PEZI</name>
<evidence type="ECO:0000256" key="4">
    <source>
        <dbReference type="PROSITE-ProRule" id="PRU00401"/>
    </source>
</evidence>
<dbReference type="PANTHER" id="PTHR22793">
    <property type="entry name" value="MYOCARDIN-RELATED TRANSCRIPTION FACTOR-RELATED"/>
    <property type="match status" value="1"/>
</dbReference>
<dbReference type="OrthoDB" id="197676at2759"/>